<evidence type="ECO:0000313" key="8">
    <source>
        <dbReference type="EMBL" id="KAJ3515296.1"/>
    </source>
</evidence>
<proteinExistence type="predicted"/>
<evidence type="ECO:0000256" key="1">
    <source>
        <dbReference type="ARBA" id="ARBA00004141"/>
    </source>
</evidence>
<protein>
    <recommendedName>
        <fullName evidence="7">Calcineurin-like phosphoesterase domain-containing protein</fullName>
    </recommendedName>
</protein>
<feature type="region of interest" description="Disordered" evidence="5">
    <location>
        <begin position="409"/>
        <end position="447"/>
    </location>
</feature>
<dbReference type="PANTHER" id="PTHR13315">
    <property type="entry name" value="METALLO PHOSPHOESTERASE RELATED"/>
    <property type="match status" value="1"/>
</dbReference>
<evidence type="ECO:0000256" key="2">
    <source>
        <dbReference type="ARBA" id="ARBA00022692"/>
    </source>
</evidence>
<dbReference type="GO" id="GO:0005783">
    <property type="term" value="C:endoplasmic reticulum"/>
    <property type="evidence" value="ECO:0007669"/>
    <property type="project" value="TreeGrafter"/>
</dbReference>
<evidence type="ECO:0000256" key="3">
    <source>
        <dbReference type="ARBA" id="ARBA00022989"/>
    </source>
</evidence>
<keyword evidence="3 6" id="KW-1133">Transmembrane helix</keyword>
<dbReference type="InterPro" id="IPR033308">
    <property type="entry name" value="PGAP5/Cdc1/Ted1"/>
</dbReference>
<dbReference type="SUPFAM" id="SSF56300">
    <property type="entry name" value="Metallo-dependent phosphatases"/>
    <property type="match status" value="1"/>
</dbReference>
<keyword evidence="4 6" id="KW-0472">Membrane</keyword>
<dbReference type="InterPro" id="IPR029052">
    <property type="entry name" value="Metallo-depent_PP-like"/>
</dbReference>
<comment type="caution">
    <text evidence="8">The sequence shown here is derived from an EMBL/GenBank/DDBJ whole genome shotgun (WGS) entry which is preliminary data.</text>
</comment>
<reference evidence="8" key="1">
    <citation type="submission" date="2022-07" db="EMBL/GenBank/DDBJ databases">
        <title>Genome Sequence of Agrocybe chaxingu.</title>
        <authorList>
            <person name="Buettner E."/>
        </authorList>
    </citation>
    <scope>NUCLEOTIDE SEQUENCE</scope>
    <source>
        <strain evidence="8">MP-N11</strain>
    </source>
</reference>
<sequence length="523" mass="58582">MVAFARRRVVVSFLRVVWVLIIVWYEYGIFISNARGCSWPDTGLLAETNETTNARPQHVLLVADPQIVDQHSYPSRGPLGSYLTRLIVDLNLRKNWQAALHKRPDVVVFLGDMMDNGRLDVPDDEYEQLFTRFSNIFRLDPSIPQYFIPGNHDTGLGKSTTFSPHAFSRYVSHFGPTNVEISVANHTLVLFDAPGYANEDSKRHGAKKAFTSWIPIQGGSLEYMKKFASDKHKDPVILFTHIPLYRPDGKNCGPLREKGTLRPGVGHGYQNTLEKQSSLRLLEAFKPVAIFSGDDHDYCEYTHQLRPSFGPPINILETTVKSISMVMNVRKPGFQLLSLAPADLRLNDGLSYADTLCLLPDQLRIYLNIYLPLLAISIVIVFLSNLNRGKRRGHSKGPSDAHLLLSTSKVEGDDDDDDTELNPYSSSSSQGLPPPISSINQKSPRSSRSAGWFVIQAPGREAEGADGAPCECVQNALHLFWPGRTRSAPHRRGWFGSSIRDVRDIAVFPLGLFVVITWWVSMR</sequence>
<evidence type="ECO:0000256" key="4">
    <source>
        <dbReference type="ARBA" id="ARBA00023136"/>
    </source>
</evidence>
<dbReference type="InterPro" id="IPR004843">
    <property type="entry name" value="Calcineurin-like_PHP"/>
</dbReference>
<dbReference type="Proteomes" id="UP001148786">
    <property type="component" value="Unassembled WGS sequence"/>
</dbReference>
<comment type="subcellular location">
    <subcellularLocation>
        <location evidence="1">Membrane</location>
        <topology evidence="1">Multi-pass membrane protein</topology>
    </subcellularLocation>
</comment>
<feature type="transmembrane region" description="Helical" evidence="6">
    <location>
        <begin position="502"/>
        <end position="520"/>
    </location>
</feature>
<name>A0A9W8MZ96_9AGAR</name>
<feature type="transmembrane region" description="Helical" evidence="6">
    <location>
        <begin position="12"/>
        <end position="30"/>
    </location>
</feature>
<dbReference type="GO" id="GO:0016787">
    <property type="term" value="F:hydrolase activity"/>
    <property type="evidence" value="ECO:0007669"/>
    <property type="project" value="InterPro"/>
</dbReference>
<dbReference type="Pfam" id="PF00149">
    <property type="entry name" value="Metallophos"/>
    <property type="match status" value="1"/>
</dbReference>
<accession>A0A9W8MZ96</accession>
<dbReference type="Gene3D" id="3.60.21.10">
    <property type="match status" value="1"/>
</dbReference>
<dbReference type="OrthoDB" id="5977743at2759"/>
<dbReference type="GO" id="GO:0016020">
    <property type="term" value="C:membrane"/>
    <property type="evidence" value="ECO:0007669"/>
    <property type="project" value="UniProtKB-SubCell"/>
</dbReference>
<evidence type="ECO:0000313" key="9">
    <source>
        <dbReference type="Proteomes" id="UP001148786"/>
    </source>
</evidence>
<dbReference type="EMBL" id="JANKHO010000103">
    <property type="protein sequence ID" value="KAJ3515296.1"/>
    <property type="molecule type" value="Genomic_DNA"/>
</dbReference>
<organism evidence="8 9">
    <name type="scientific">Agrocybe chaxingu</name>
    <dbReference type="NCBI Taxonomy" id="84603"/>
    <lineage>
        <taxon>Eukaryota</taxon>
        <taxon>Fungi</taxon>
        <taxon>Dikarya</taxon>
        <taxon>Basidiomycota</taxon>
        <taxon>Agaricomycotina</taxon>
        <taxon>Agaricomycetes</taxon>
        <taxon>Agaricomycetidae</taxon>
        <taxon>Agaricales</taxon>
        <taxon>Agaricineae</taxon>
        <taxon>Strophariaceae</taxon>
        <taxon>Agrocybe</taxon>
    </lineage>
</organism>
<dbReference type="GO" id="GO:0006506">
    <property type="term" value="P:GPI anchor biosynthetic process"/>
    <property type="evidence" value="ECO:0007669"/>
    <property type="project" value="InterPro"/>
</dbReference>
<evidence type="ECO:0000256" key="5">
    <source>
        <dbReference type="SAM" id="MobiDB-lite"/>
    </source>
</evidence>
<feature type="compositionally biased region" description="Polar residues" evidence="5">
    <location>
        <begin position="422"/>
        <end position="447"/>
    </location>
</feature>
<keyword evidence="9" id="KW-1185">Reference proteome</keyword>
<evidence type="ECO:0000259" key="7">
    <source>
        <dbReference type="Pfam" id="PF00149"/>
    </source>
</evidence>
<dbReference type="AlphaFoldDB" id="A0A9W8MZ96"/>
<gene>
    <name evidence="8" type="ORF">NLJ89_g1849</name>
</gene>
<dbReference type="PANTHER" id="PTHR13315:SF4">
    <property type="entry name" value="METALLOPHOSPHOESTERASE, ISOFORM E"/>
    <property type="match status" value="1"/>
</dbReference>
<keyword evidence="2 6" id="KW-0812">Transmembrane</keyword>
<feature type="domain" description="Calcineurin-like phosphoesterase" evidence="7">
    <location>
        <begin position="94"/>
        <end position="298"/>
    </location>
</feature>
<feature type="transmembrane region" description="Helical" evidence="6">
    <location>
        <begin position="365"/>
        <end position="386"/>
    </location>
</feature>
<evidence type="ECO:0000256" key="6">
    <source>
        <dbReference type="SAM" id="Phobius"/>
    </source>
</evidence>